<evidence type="ECO:0000256" key="1">
    <source>
        <dbReference type="SAM" id="MobiDB-lite"/>
    </source>
</evidence>
<gene>
    <name evidence="2" type="ORF">EZS27_037960</name>
</gene>
<accession>A0A5J4PPV1</accession>
<feature type="compositionally biased region" description="Basic residues" evidence="1">
    <location>
        <begin position="33"/>
        <end position="45"/>
    </location>
</feature>
<evidence type="ECO:0008006" key="3">
    <source>
        <dbReference type="Google" id="ProtNLM"/>
    </source>
</evidence>
<evidence type="ECO:0000313" key="2">
    <source>
        <dbReference type="EMBL" id="KAA6310800.1"/>
    </source>
</evidence>
<sequence length="73" mass="8134">MGKGDEQYALSGVIELDEGFFSTETNNDEKQKPLKRGRGSQKRSKVSLTPMRTSLLTTQQSKLLFSQLVQAIS</sequence>
<name>A0A5J4PPV1_9ZZZZ</name>
<protein>
    <recommendedName>
        <fullName evidence="3">ISXO2-like transposase domain-containing protein</fullName>
    </recommendedName>
</protein>
<organism evidence="2">
    <name type="scientific">termite gut metagenome</name>
    <dbReference type="NCBI Taxonomy" id="433724"/>
    <lineage>
        <taxon>unclassified sequences</taxon>
        <taxon>metagenomes</taxon>
        <taxon>organismal metagenomes</taxon>
    </lineage>
</organism>
<dbReference type="EMBL" id="SNRY01007250">
    <property type="protein sequence ID" value="KAA6310800.1"/>
    <property type="molecule type" value="Genomic_DNA"/>
</dbReference>
<reference evidence="2" key="1">
    <citation type="submission" date="2019-03" db="EMBL/GenBank/DDBJ databases">
        <title>Single cell metagenomics reveals metabolic interactions within the superorganism composed of flagellate Streblomastix strix and complex community of Bacteroidetes bacteria on its surface.</title>
        <authorList>
            <person name="Treitli S.C."/>
            <person name="Kolisko M."/>
            <person name="Husnik F."/>
            <person name="Keeling P."/>
            <person name="Hampl V."/>
        </authorList>
    </citation>
    <scope>NUCLEOTIDE SEQUENCE</scope>
    <source>
        <strain evidence="2">STM</strain>
    </source>
</reference>
<comment type="caution">
    <text evidence="2">The sequence shown here is derived from an EMBL/GenBank/DDBJ whole genome shotgun (WGS) entry which is preliminary data.</text>
</comment>
<dbReference type="AlphaFoldDB" id="A0A5J4PPV1"/>
<feature type="region of interest" description="Disordered" evidence="1">
    <location>
        <begin position="21"/>
        <end position="52"/>
    </location>
</feature>
<proteinExistence type="predicted"/>